<dbReference type="PANTHER" id="PTHR34582">
    <property type="entry name" value="UPF0702 TRANSMEMBRANE PROTEIN YCAP"/>
    <property type="match status" value="1"/>
</dbReference>
<feature type="transmembrane region" description="Helical" evidence="8">
    <location>
        <begin position="60"/>
        <end position="83"/>
    </location>
</feature>
<comment type="subcellular location">
    <subcellularLocation>
        <location evidence="1">Cell membrane</location>
        <topology evidence="1">Multi-pass membrane protein</topology>
    </subcellularLocation>
</comment>
<evidence type="ECO:0000256" key="4">
    <source>
        <dbReference type="ARBA" id="ARBA00022692"/>
    </source>
</evidence>
<keyword evidence="3" id="KW-1003">Cell membrane</keyword>
<dbReference type="PANTHER" id="PTHR34582:SF6">
    <property type="entry name" value="UPF0702 TRANSMEMBRANE PROTEIN YCAP"/>
    <property type="match status" value="1"/>
</dbReference>
<sequence>MNFTDIGPHVYRTVLMYFLVYCAIRVMGKREIGKLSMFDLVVSIMLAEMAAFVIEDIKKPLSHGIAPMLTVIVMQIGMAYVGLKSRKLRLMIDGKPTVLISKGKLHRDEMRKQRYNLDDLLLQLREQNIDSIGDVDFALLETTGKLTVFPKDQSSEGTSSGSGSGSSSSSSRKKNHIHLKGFPDIKYEGLPVPLIMDGKVQDENLEMIEKTRFWLKNQIQQKGIMDFKDVFICSIDHNGKLYISPREDKK</sequence>
<keyword evidence="4 8" id="KW-0812">Transmembrane</keyword>
<keyword evidence="5 8" id="KW-1133">Transmembrane helix</keyword>
<name>A0AAU8NE13_9BACL</name>
<dbReference type="AlphaFoldDB" id="A0AAU8NE13"/>
<proteinExistence type="inferred from homology"/>
<dbReference type="RefSeq" id="WP_366293825.1">
    <property type="nucleotide sequence ID" value="NZ_CP159992.1"/>
</dbReference>
<evidence type="ECO:0000256" key="3">
    <source>
        <dbReference type="ARBA" id="ARBA00022475"/>
    </source>
</evidence>
<keyword evidence="6 8" id="KW-0472">Membrane</keyword>
<organism evidence="10">
    <name type="scientific">Paenibacillus sp. AN1007</name>
    <dbReference type="NCBI Taxonomy" id="3151385"/>
    <lineage>
        <taxon>Bacteria</taxon>
        <taxon>Bacillati</taxon>
        <taxon>Bacillota</taxon>
        <taxon>Bacilli</taxon>
        <taxon>Bacillales</taxon>
        <taxon>Paenibacillaceae</taxon>
        <taxon>Paenibacillus</taxon>
    </lineage>
</organism>
<evidence type="ECO:0000256" key="6">
    <source>
        <dbReference type="ARBA" id="ARBA00023136"/>
    </source>
</evidence>
<dbReference type="GO" id="GO:0005886">
    <property type="term" value="C:plasma membrane"/>
    <property type="evidence" value="ECO:0007669"/>
    <property type="project" value="UniProtKB-SubCell"/>
</dbReference>
<dbReference type="InterPro" id="IPR007353">
    <property type="entry name" value="DUF421"/>
</dbReference>
<dbReference type="Gene3D" id="3.30.240.20">
    <property type="entry name" value="bsu07140 like domains"/>
    <property type="match status" value="2"/>
</dbReference>
<evidence type="ECO:0000256" key="1">
    <source>
        <dbReference type="ARBA" id="ARBA00004651"/>
    </source>
</evidence>
<comment type="similarity">
    <text evidence="2">Belongs to the UPF0702 family.</text>
</comment>
<accession>A0AAU8NE13</accession>
<feature type="transmembrane region" description="Helical" evidence="8">
    <location>
        <begin position="6"/>
        <end position="24"/>
    </location>
</feature>
<evidence type="ECO:0000256" key="7">
    <source>
        <dbReference type="SAM" id="MobiDB-lite"/>
    </source>
</evidence>
<feature type="domain" description="YetF C-terminal" evidence="9">
    <location>
        <begin position="84"/>
        <end position="235"/>
    </location>
</feature>
<gene>
    <name evidence="10" type="ORF">ABXS70_03275</name>
</gene>
<feature type="region of interest" description="Disordered" evidence="7">
    <location>
        <begin position="150"/>
        <end position="174"/>
    </location>
</feature>
<evidence type="ECO:0000256" key="5">
    <source>
        <dbReference type="ARBA" id="ARBA00022989"/>
    </source>
</evidence>
<evidence type="ECO:0000313" key="10">
    <source>
        <dbReference type="EMBL" id="XCP95757.1"/>
    </source>
</evidence>
<protein>
    <submittedName>
        <fullName evidence="10">DUF421 domain-containing protein</fullName>
    </submittedName>
</protein>
<dbReference type="EMBL" id="CP159992">
    <property type="protein sequence ID" value="XCP95757.1"/>
    <property type="molecule type" value="Genomic_DNA"/>
</dbReference>
<evidence type="ECO:0000256" key="8">
    <source>
        <dbReference type="SAM" id="Phobius"/>
    </source>
</evidence>
<dbReference type="Pfam" id="PF04239">
    <property type="entry name" value="DUF421"/>
    <property type="match status" value="1"/>
</dbReference>
<dbReference type="InterPro" id="IPR023090">
    <property type="entry name" value="UPF0702_alpha/beta_dom_sf"/>
</dbReference>
<feature type="compositionally biased region" description="Low complexity" evidence="7">
    <location>
        <begin position="155"/>
        <end position="170"/>
    </location>
</feature>
<reference evidence="10" key="1">
    <citation type="submission" date="2024-05" db="EMBL/GenBank/DDBJ databases">
        <title>Draft genome assemblies of 36 bacteria isolated from hibernating arctic ground squirrels.</title>
        <authorList>
            <person name="McKee H."/>
            <person name="Mullen L."/>
            <person name="Drown D.M."/>
            <person name="Duddleston K.N."/>
        </authorList>
    </citation>
    <scope>NUCLEOTIDE SEQUENCE</scope>
    <source>
        <strain evidence="10">AN1007</strain>
    </source>
</reference>
<evidence type="ECO:0000256" key="2">
    <source>
        <dbReference type="ARBA" id="ARBA00006448"/>
    </source>
</evidence>
<evidence type="ECO:0000259" key="9">
    <source>
        <dbReference type="Pfam" id="PF04239"/>
    </source>
</evidence>
<feature type="transmembrane region" description="Helical" evidence="8">
    <location>
        <begin position="36"/>
        <end position="54"/>
    </location>
</feature>